<evidence type="ECO:0000313" key="3">
    <source>
        <dbReference type="Proteomes" id="UP001311232"/>
    </source>
</evidence>
<gene>
    <name evidence="2" type="ORF">CRENBAI_016786</name>
</gene>
<dbReference type="EMBL" id="JAHHUM010000327">
    <property type="protein sequence ID" value="KAK5620915.1"/>
    <property type="molecule type" value="Genomic_DNA"/>
</dbReference>
<keyword evidence="3" id="KW-1185">Reference proteome</keyword>
<feature type="region of interest" description="Disordered" evidence="1">
    <location>
        <begin position="65"/>
        <end position="87"/>
    </location>
</feature>
<name>A0AAV9SHQ4_9TELE</name>
<proteinExistence type="predicted"/>
<sequence length="99" mass="10890">MTSRCVSRPSNQHPVRLIHRPIAFWRLVFKGPLAVFLLSCQLSSSTTPTPPRTVRKLWASGKRIKNSYTSPAKRRRGSPASSPAPAAALPGLQQFLLPS</sequence>
<protein>
    <submittedName>
        <fullName evidence="2">Uncharacterized protein</fullName>
    </submittedName>
</protein>
<dbReference type="AlphaFoldDB" id="A0AAV9SHQ4"/>
<feature type="compositionally biased region" description="Low complexity" evidence="1">
    <location>
        <begin position="78"/>
        <end position="87"/>
    </location>
</feature>
<comment type="caution">
    <text evidence="2">The sequence shown here is derived from an EMBL/GenBank/DDBJ whole genome shotgun (WGS) entry which is preliminary data.</text>
</comment>
<accession>A0AAV9SHQ4</accession>
<organism evidence="2 3">
    <name type="scientific">Crenichthys baileyi</name>
    <name type="common">White River springfish</name>
    <dbReference type="NCBI Taxonomy" id="28760"/>
    <lineage>
        <taxon>Eukaryota</taxon>
        <taxon>Metazoa</taxon>
        <taxon>Chordata</taxon>
        <taxon>Craniata</taxon>
        <taxon>Vertebrata</taxon>
        <taxon>Euteleostomi</taxon>
        <taxon>Actinopterygii</taxon>
        <taxon>Neopterygii</taxon>
        <taxon>Teleostei</taxon>
        <taxon>Neoteleostei</taxon>
        <taxon>Acanthomorphata</taxon>
        <taxon>Ovalentaria</taxon>
        <taxon>Atherinomorphae</taxon>
        <taxon>Cyprinodontiformes</taxon>
        <taxon>Goodeidae</taxon>
        <taxon>Crenichthys</taxon>
    </lineage>
</organism>
<reference evidence="2 3" key="1">
    <citation type="submission" date="2021-06" db="EMBL/GenBank/DDBJ databases">
        <authorList>
            <person name="Palmer J.M."/>
        </authorList>
    </citation>
    <scope>NUCLEOTIDE SEQUENCE [LARGE SCALE GENOMIC DNA]</scope>
    <source>
        <strain evidence="2 3">MEX-2019</strain>
        <tissue evidence="2">Muscle</tissue>
    </source>
</reference>
<evidence type="ECO:0000313" key="2">
    <source>
        <dbReference type="EMBL" id="KAK5620915.1"/>
    </source>
</evidence>
<evidence type="ECO:0000256" key="1">
    <source>
        <dbReference type="SAM" id="MobiDB-lite"/>
    </source>
</evidence>
<dbReference type="Proteomes" id="UP001311232">
    <property type="component" value="Unassembled WGS sequence"/>
</dbReference>